<reference evidence="1 2" key="1">
    <citation type="submission" date="2018-03" db="EMBL/GenBank/DDBJ databases">
        <title>Draft Genome Sequences of the Obligatory Marine Myxobacteria Enhygromyxa salina SWB005.</title>
        <authorList>
            <person name="Poehlein A."/>
            <person name="Moghaddam J.A."/>
            <person name="Harms H."/>
            <person name="Alanjari M."/>
            <person name="Koenig G.M."/>
            <person name="Daniel R."/>
            <person name="Schaeberle T.F."/>
        </authorList>
    </citation>
    <scope>NUCLEOTIDE SEQUENCE [LARGE SCALE GENOMIC DNA]</scope>
    <source>
        <strain evidence="1 2">SWB005</strain>
    </source>
</reference>
<protein>
    <submittedName>
        <fullName evidence="1">Pentapeptide repeats (8 copies)</fullName>
    </submittedName>
</protein>
<evidence type="ECO:0000313" key="1">
    <source>
        <dbReference type="EMBL" id="PRQ02279.1"/>
    </source>
</evidence>
<dbReference type="Pfam" id="PF13576">
    <property type="entry name" value="Pentapeptide_3"/>
    <property type="match status" value="1"/>
</dbReference>
<evidence type="ECO:0000313" key="2">
    <source>
        <dbReference type="Proteomes" id="UP000237968"/>
    </source>
</evidence>
<dbReference type="SUPFAM" id="SSF141571">
    <property type="entry name" value="Pentapeptide repeat-like"/>
    <property type="match status" value="2"/>
</dbReference>
<comment type="caution">
    <text evidence="1">The sequence shown here is derived from an EMBL/GenBank/DDBJ whole genome shotgun (WGS) entry which is preliminary data.</text>
</comment>
<dbReference type="RefSeq" id="WP_106391915.1">
    <property type="nucleotide sequence ID" value="NZ_PVNK01000125.1"/>
</dbReference>
<name>A0A2S9YAZ9_9BACT</name>
<gene>
    <name evidence="1" type="ORF">ENSA5_25150</name>
</gene>
<organism evidence="1 2">
    <name type="scientific">Enhygromyxa salina</name>
    <dbReference type="NCBI Taxonomy" id="215803"/>
    <lineage>
        <taxon>Bacteria</taxon>
        <taxon>Pseudomonadati</taxon>
        <taxon>Myxococcota</taxon>
        <taxon>Polyangia</taxon>
        <taxon>Nannocystales</taxon>
        <taxon>Nannocystaceae</taxon>
        <taxon>Enhygromyxa</taxon>
    </lineage>
</organism>
<dbReference type="InterPro" id="IPR001646">
    <property type="entry name" value="5peptide_repeat"/>
</dbReference>
<dbReference type="PANTHER" id="PTHR14136">
    <property type="entry name" value="BTB_POZ DOMAIN-CONTAINING PROTEIN KCTD9"/>
    <property type="match status" value="1"/>
</dbReference>
<accession>A0A2S9YAZ9</accession>
<dbReference type="PANTHER" id="PTHR14136:SF17">
    <property type="entry name" value="BTB_POZ DOMAIN-CONTAINING PROTEIN KCTD9"/>
    <property type="match status" value="1"/>
</dbReference>
<dbReference type="EMBL" id="PVNK01000125">
    <property type="protein sequence ID" value="PRQ02279.1"/>
    <property type="molecule type" value="Genomic_DNA"/>
</dbReference>
<dbReference type="AlphaFoldDB" id="A0A2S9YAZ9"/>
<dbReference type="Gene3D" id="2.160.20.80">
    <property type="entry name" value="E3 ubiquitin-protein ligase SopA"/>
    <property type="match status" value="2"/>
</dbReference>
<dbReference type="Proteomes" id="UP000237968">
    <property type="component" value="Unassembled WGS sequence"/>
</dbReference>
<dbReference type="InterPro" id="IPR051082">
    <property type="entry name" value="Pentapeptide-BTB/POZ_domain"/>
</dbReference>
<proteinExistence type="predicted"/>
<sequence>MAKPTPLPPPTAEELGWLRRAPPTDAEGRRVPWTLEMRRVNEVKWIDEVAHDQVTLSRVLFTATHWTGPVFRNCVLRDVSFARTTLAGARFEGVVFERCNFESSTLEGCAFEGCRFVECSMRYVTAVRTKLLRCVFEVLRVTVLELRECDLSGTRFENCQLEGPRVTRARAETLDLRGGELRGADFTACTIDKLSLAGVAVAGLRIIDCEFVSAELLDARVAELSISGTKARRLTLRGCPELPGARVLDCRLLELRVEACPAIPSLLVADSVLGGLMLRDAVLYDAAFERLEVRGACHIVGGALTGVFFNGGSWAQTELVDVALNDYVAVNNARFEQLELEQLQVDPALDLRLHDDTYGEGSMTWGDARGS</sequence>
<keyword evidence="2" id="KW-1185">Reference proteome</keyword>
<dbReference type="OrthoDB" id="5501263at2"/>